<feature type="transmembrane region" description="Helical" evidence="1">
    <location>
        <begin position="183"/>
        <end position="205"/>
    </location>
</feature>
<name>A0ABR2JSY2_9EUKA</name>
<organism evidence="2 3">
    <name type="scientific">Tritrichomonas musculus</name>
    <dbReference type="NCBI Taxonomy" id="1915356"/>
    <lineage>
        <taxon>Eukaryota</taxon>
        <taxon>Metamonada</taxon>
        <taxon>Parabasalia</taxon>
        <taxon>Tritrichomonadida</taxon>
        <taxon>Tritrichomonadidae</taxon>
        <taxon>Tritrichomonas</taxon>
    </lineage>
</organism>
<feature type="transmembrane region" description="Helical" evidence="1">
    <location>
        <begin position="375"/>
        <end position="395"/>
    </location>
</feature>
<feature type="transmembrane region" description="Helical" evidence="1">
    <location>
        <begin position="133"/>
        <end position="156"/>
    </location>
</feature>
<comment type="caution">
    <text evidence="2">The sequence shown here is derived from an EMBL/GenBank/DDBJ whole genome shotgun (WGS) entry which is preliminary data.</text>
</comment>
<feature type="transmembrane region" description="Helical" evidence="1">
    <location>
        <begin position="108"/>
        <end position="127"/>
    </location>
</feature>
<keyword evidence="1" id="KW-1133">Transmembrane helix</keyword>
<evidence type="ECO:0000313" key="2">
    <source>
        <dbReference type="EMBL" id="KAK8881553.1"/>
    </source>
</evidence>
<dbReference type="Proteomes" id="UP001470230">
    <property type="component" value="Unassembled WGS sequence"/>
</dbReference>
<feature type="transmembrane region" description="Helical" evidence="1">
    <location>
        <begin position="286"/>
        <end position="306"/>
    </location>
</feature>
<proteinExistence type="predicted"/>
<keyword evidence="1" id="KW-0812">Transmembrane</keyword>
<keyword evidence="1" id="KW-0472">Membrane</keyword>
<feature type="transmembrane region" description="Helical" evidence="1">
    <location>
        <begin position="246"/>
        <end position="266"/>
    </location>
</feature>
<feature type="transmembrane region" description="Helical" evidence="1">
    <location>
        <begin position="448"/>
        <end position="469"/>
    </location>
</feature>
<feature type="transmembrane region" description="Helical" evidence="1">
    <location>
        <begin position="407"/>
        <end position="428"/>
    </location>
</feature>
<keyword evidence="3" id="KW-1185">Reference proteome</keyword>
<feature type="transmembrane region" description="Helical" evidence="1">
    <location>
        <begin position="82"/>
        <end position="101"/>
    </location>
</feature>
<reference evidence="2 3" key="1">
    <citation type="submission" date="2024-04" db="EMBL/GenBank/DDBJ databases">
        <title>Tritrichomonas musculus Genome.</title>
        <authorList>
            <person name="Alves-Ferreira E."/>
            <person name="Grigg M."/>
            <person name="Lorenzi H."/>
            <person name="Galac M."/>
        </authorList>
    </citation>
    <scope>NUCLEOTIDE SEQUENCE [LARGE SCALE GENOMIC DNA]</scope>
    <source>
        <strain evidence="2 3">EAF2021</strain>
    </source>
</reference>
<evidence type="ECO:0000313" key="3">
    <source>
        <dbReference type="Proteomes" id="UP001470230"/>
    </source>
</evidence>
<feature type="transmembrane region" description="Helical" evidence="1">
    <location>
        <begin position="217"/>
        <end position="239"/>
    </location>
</feature>
<accession>A0ABR2JSY2</accession>
<evidence type="ECO:0000256" key="1">
    <source>
        <dbReference type="SAM" id="Phobius"/>
    </source>
</evidence>
<sequence length="474" mass="55210">MSFWEFLKLFCMQFFDIGKRSGSIIREAFNLFRTFQRISATKSFSARLSTECLSMFQWANELIQIIATSLFNVRPFSNYELFSIYAMVFPITILTFIASLEYDDEQKLSIILCPILFITNVFVGAFFVCSDSFQIIAIIGFSLGLLILVITIIVYCRRRAKKEKKDEEEKEKEKEKEKKKDPFFLDSFIFTKVFFKTGIVFLIMMMPLCLFRYKFQLLIISIISILVFIIIMLELVYILCDLELIYYLYGIFSLLGELITLLIIPASSMFAQINQTDKYYNSPVNILAFIVSLILPIVMILLLLFINHEEESKLYNNPLCCNIPIYLFHDLIDNLRQIAYAICAAYDKPWACIGLEVSWILLIIALLPYKKKSEYALAFGNSIVMFMSNGAAIYAETHGTKIFGFKLTVIFIIFACIPSLLAILLYFIFDFETEMDERIKNDDNRLFLLYYIALYGLPVFLIIYGFMYLRVLFI</sequence>
<gene>
    <name evidence="2" type="ORF">M9Y10_004296</name>
</gene>
<dbReference type="EMBL" id="JAPFFF010000010">
    <property type="protein sequence ID" value="KAK8881553.1"/>
    <property type="molecule type" value="Genomic_DNA"/>
</dbReference>
<protein>
    <submittedName>
        <fullName evidence="2">Uncharacterized protein</fullName>
    </submittedName>
</protein>